<gene>
    <name evidence="4" type="ORF">RSSM_05045</name>
</gene>
<dbReference type="PROSITE" id="PS50006">
    <property type="entry name" value="FHA_DOMAIN"/>
    <property type="match status" value="2"/>
</dbReference>
<dbReference type="EMBL" id="ANOH01000346">
    <property type="protein sequence ID" value="EMI53538.1"/>
    <property type="molecule type" value="Genomic_DNA"/>
</dbReference>
<feature type="domain" description="FHA" evidence="3">
    <location>
        <begin position="6"/>
        <end position="55"/>
    </location>
</feature>
<feature type="compositionally biased region" description="Low complexity" evidence="1">
    <location>
        <begin position="176"/>
        <end position="186"/>
    </location>
</feature>
<keyword evidence="2" id="KW-1133">Transmembrane helix</keyword>
<feature type="region of interest" description="Disordered" evidence="1">
    <location>
        <begin position="257"/>
        <end position="338"/>
    </location>
</feature>
<keyword evidence="5" id="KW-1185">Reference proteome</keyword>
<sequence length="652" mass="69993">MNDRQWIIGCDRDVDVLVRESVVSRRHCRLSLHGGRYFIEDLASRNGTFVGKKRIVTRTAIDPGTKVMLADSVVMPWPDESLAKEQLRIGRSDANDVVIDDASVSAQHAVLLRDPNDVWVVRDLNSTNGVSLDDSEPINSAARVTAEDVIRFGSVAETLSSLRRNVVAKPVAVAAGSGASDSDLAPPSGDTDTKPRPKSGARSFGETTTSARQPTPMETARQLWRSTPPAISYSLIAAAVLLLVLGMWAFRGGDAESVASGSPGDNAIIGNDPNELSPEGGADLGDGQAGANLGTTNQSNNSGEPTSDPPSSPSKSQSGSVSATASSSGSSASGSNSSATANIESAIRDCLYQVVADSEGNRFALGLALAIDSHRLLTTGNIVENLQELDASIVPACQHLAGDDVIVLEASAMHPKWMETRRLEQQYIEWLKQYREQMDELAQSDDPESKELLKQRDTVFRSALAARMLARAYDVGVIRSEEPLPRCLSALQADATGKQNAGAVSALEWVATPSKSPRPMATHRLIGAFEPAEDPYLEPESPLTIREKQVQALFLLPRLTTDMPPISVAKIRGESNGELDFSGGVILDRRGRLAGLYSMPTQLDEQQRQRVESLVSDDDLTFDWISIEVLSQLMASPSLPWVANQTTNTSSP</sequence>
<evidence type="ECO:0000313" key="5">
    <source>
        <dbReference type="Proteomes" id="UP000011885"/>
    </source>
</evidence>
<dbReference type="OrthoDB" id="249606at2"/>
<keyword evidence="2" id="KW-0812">Transmembrane</keyword>
<dbReference type="Proteomes" id="UP000011885">
    <property type="component" value="Unassembled WGS sequence"/>
</dbReference>
<dbReference type="SUPFAM" id="SSF49879">
    <property type="entry name" value="SMAD/FHA domain"/>
    <property type="match status" value="2"/>
</dbReference>
<evidence type="ECO:0000256" key="1">
    <source>
        <dbReference type="SAM" id="MobiDB-lite"/>
    </source>
</evidence>
<dbReference type="InterPro" id="IPR000253">
    <property type="entry name" value="FHA_dom"/>
</dbReference>
<feature type="compositionally biased region" description="Low complexity" evidence="1">
    <location>
        <begin position="313"/>
        <end position="338"/>
    </location>
</feature>
<dbReference type="Pfam" id="PF00498">
    <property type="entry name" value="FHA"/>
    <property type="match status" value="2"/>
</dbReference>
<dbReference type="PANTHER" id="PTHR23308">
    <property type="entry name" value="NUCLEAR INHIBITOR OF PROTEIN PHOSPHATASE-1"/>
    <property type="match status" value="1"/>
</dbReference>
<dbReference type="PATRIC" id="fig|1263870.3.peg.5336"/>
<dbReference type="AlphaFoldDB" id="M5UC09"/>
<proteinExistence type="predicted"/>
<dbReference type="SMART" id="SM00240">
    <property type="entry name" value="FHA"/>
    <property type="match status" value="2"/>
</dbReference>
<accession>M5UC09</accession>
<name>M5UC09_9BACT</name>
<protein>
    <submittedName>
        <fullName evidence="4">Forkhead-associated domain protein</fullName>
    </submittedName>
</protein>
<evidence type="ECO:0000256" key="2">
    <source>
        <dbReference type="SAM" id="Phobius"/>
    </source>
</evidence>
<dbReference type="RefSeq" id="WP_008684706.1">
    <property type="nucleotide sequence ID" value="NZ_ANOH01000346.1"/>
</dbReference>
<dbReference type="InterPro" id="IPR050923">
    <property type="entry name" value="Cell_Proc_Reg/RNA_Proc"/>
</dbReference>
<feature type="domain" description="FHA" evidence="3">
    <location>
        <begin position="87"/>
        <end position="137"/>
    </location>
</feature>
<evidence type="ECO:0000259" key="3">
    <source>
        <dbReference type="PROSITE" id="PS50006"/>
    </source>
</evidence>
<dbReference type="Gene3D" id="2.60.200.20">
    <property type="match status" value="2"/>
</dbReference>
<evidence type="ECO:0000313" key="4">
    <source>
        <dbReference type="EMBL" id="EMI53538.1"/>
    </source>
</evidence>
<organism evidence="4 5">
    <name type="scientific">Rhodopirellula sallentina SM41</name>
    <dbReference type="NCBI Taxonomy" id="1263870"/>
    <lineage>
        <taxon>Bacteria</taxon>
        <taxon>Pseudomonadati</taxon>
        <taxon>Planctomycetota</taxon>
        <taxon>Planctomycetia</taxon>
        <taxon>Pirellulales</taxon>
        <taxon>Pirellulaceae</taxon>
        <taxon>Rhodopirellula</taxon>
    </lineage>
</organism>
<dbReference type="InterPro" id="IPR008984">
    <property type="entry name" value="SMAD_FHA_dom_sf"/>
</dbReference>
<dbReference type="CDD" id="cd00060">
    <property type="entry name" value="FHA"/>
    <property type="match status" value="2"/>
</dbReference>
<feature type="region of interest" description="Disordered" evidence="1">
    <location>
        <begin position="176"/>
        <end position="219"/>
    </location>
</feature>
<reference evidence="4 5" key="1">
    <citation type="journal article" date="2013" name="Mar. Genomics">
        <title>Expression of sulfatases in Rhodopirellula baltica and the diversity of sulfatases in the genus Rhodopirellula.</title>
        <authorList>
            <person name="Wegner C.E."/>
            <person name="Richter-Heitmann T."/>
            <person name="Klindworth A."/>
            <person name="Klockow C."/>
            <person name="Richter M."/>
            <person name="Achstetter T."/>
            <person name="Glockner F.O."/>
            <person name="Harder J."/>
        </authorList>
    </citation>
    <scope>NUCLEOTIDE SEQUENCE [LARGE SCALE GENOMIC DNA]</scope>
    <source>
        <strain evidence="4 5">SM41</strain>
    </source>
</reference>
<comment type="caution">
    <text evidence="4">The sequence shown here is derived from an EMBL/GenBank/DDBJ whole genome shotgun (WGS) entry which is preliminary data.</text>
</comment>
<feature type="transmembrane region" description="Helical" evidence="2">
    <location>
        <begin position="230"/>
        <end position="250"/>
    </location>
</feature>
<keyword evidence="2" id="KW-0472">Membrane</keyword>